<comment type="caution">
    <text evidence="4">The sequence shown here is derived from an EMBL/GenBank/DDBJ whole genome shotgun (WGS) entry which is preliminary data.</text>
</comment>
<dbReference type="GO" id="GO:0006869">
    <property type="term" value="P:lipid transport"/>
    <property type="evidence" value="ECO:0007669"/>
    <property type="project" value="InterPro"/>
</dbReference>
<dbReference type="PANTHER" id="PTHR14096">
    <property type="entry name" value="APOLIPOPROTEIN L"/>
    <property type="match status" value="1"/>
</dbReference>
<proteinExistence type="inferred from homology"/>
<keyword evidence="2" id="KW-0175">Coiled coil</keyword>
<keyword evidence="3" id="KW-1133">Transmembrane helix</keyword>
<reference evidence="4 5" key="1">
    <citation type="journal article" date="2018" name="Sci. Rep.">
        <title>Comparative analysis of the Pocillopora damicornis genome highlights role of immune system in coral evolution.</title>
        <authorList>
            <person name="Cunning R."/>
            <person name="Bay R.A."/>
            <person name="Gillette P."/>
            <person name="Baker A.C."/>
            <person name="Traylor-Knowles N."/>
        </authorList>
    </citation>
    <scope>NUCLEOTIDE SEQUENCE [LARGE SCALE GENOMIC DNA]</scope>
    <source>
        <strain evidence="4">RSMAS</strain>
        <tissue evidence="4">Whole animal</tissue>
    </source>
</reference>
<dbReference type="PANTHER" id="PTHR14096:SF28">
    <property type="entry name" value="APOLIPOPROTEIN L, 1-RELATED"/>
    <property type="match status" value="1"/>
</dbReference>
<sequence>GKEALSNSGYVSYEEYGSCRILLSEESHAQVIMRFRELGRLEEDVVSSFGRWIPKRKRTLEKLEELAAKLHEQHINVSKSTIAGASASTLGGILAIAGLIAAPFTFGAGIVVSLVGAGIGGAGGLVMSVSKVIEITLAKLGLKEVQRAIDEDKEACTQLQEKLENLERFISNLREIESNGFEFLHQLVEREFTTSTEERIDISVRFFRAFSSAASVGAGAFAAAGAFARAGGLAGVRVASSAGGIVGAVLLPLDVYMLVKSSLEVHRGSTTQAVNDIRKLISELECPEEEDMQKLVRRFISEKLIEPQLKEFTTSTEEKIDISARFFRAFSSAASVGAGAFAAAGAFARAGGLAGVRVANLAGGIVGAVLLPLDVYMLVKSSLEVHRGSTTQAVNDIRKLISELECPEEEDMQKMVRRFIAEKLIEIFNDGDSNEV</sequence>
<name>A0A3M6UH30_POCDA</name>
<dbReference type="Pfam" id="PF05461">
    <property type="entry name" value="ApoL"/>
    <property type="match status" value="1"/>
</dbReference>
<gene>
    <name evidence="4" type="ORF">pdam_00022878</name>
</gene>
<dbReference type="AlphaFoldDB" id="A0A3M6UH30"/>
<feature type="transmembrane region" description="Helical" evidence="3">
    <location>
        <begin position="108"/>
        <end position="129"/>
    </location>
</feature>
<keyword evidence="3" id="KW-0472">Membrane</keyword>
<feature type="coiled-coil region" evidence="2">
    <location>
        <begin position="142"/>
        <end position="179"/>
    </location>
</feature>
<keyword evidence="5" id="KW-1185">Reference proteome</keyword>
<feature type="transmembrane region" description="Helical" evidence="3">
    <location>
        <begin position="206"/>
        <end position="228"/>
    </location>
</feature>
<evidence type="ECO:0000256" key="2">
    <source>
        <dbReference type="SAM" id="Coils"/>
    </source>
</evidence>
<keyword evidence="3" id="KW-0812">Transmembrane</keyword>
<feature type="non-terminal residue" evidence="4">
    <location>
        <position position="1"/>
    </location>
</feature>
<comment type="similarity">
    <text evidence="1">Belongs to the apolipoprotein L family.</text>
</comment>
<dbReference type="GO" id="GO:0005576">
    <property type="term" value="C:extracellular region"/>
    <property type="evidence" value="ECO:0007669"/>
    <property type="project" value="InterPro"/>
</dbReference>
<feature type="transmembrane region" description="Helical" evidence="3">
    <location>
        <begin position="234"/>
        <end position="259"/>
    </location>
</feature>
<dbReference type="EMBL" id="RCHS01001555">
    <property type="protein sequence ID" value="RMX52946.1"/>
    <property type="molecule type" value="Genomic_DNA"/>
</dbReference>
<organism evidence="4 5">
    <name type="scientific">Pocillopora damicornis</name>
    <name type="common">Cauliflower coral</name>
    <name type="synonym">Millepora damicornis</name>
    <dbReference type="NCBI Taxonomy" id="46731"/>
    <lineage>
        <taxon>Eukaryota</taxon>
        <taxon>Metazoa</taxon>
        <taxon>Cnidaria</taxon>
        <taxon>Anthozoa</taxon>
        <taxon>Hexacorallia</taxon>
        <taxon>Scleractinia</taxon>
        <taxon>Astrocoeniina</taxon>
        <taxon>Pocilloporidae</taxon>
        <taxon>Pocillopora</taxon>
    </lineage>
</organism>
<dbReference type="GO" id="GO:0008289">
    <property type="term" value="F:lipid binding"/>
    <property type="evidence" value="ECO:0007669"/>
    <property type="project" value="InterPro"/>
</dbReference>
<dbReference type="GO" id="GO:0016020">
    <property type="term" value="C:membrane"/>
    <property type="evidence" value="ECO:0007669"/>
    <property type="project" value="TreeGrafter"/>
</dbReference>
<accession>A0A3M6UH30</accession>
<dbReference type="OrthoDB" id="5976087at2759"/>
<evidence type="ECO:0000313" key="5">
    <source>
        <dbReference type="Proteomes" id="UP000275408"/>
    </source>
</evidence>
<evidence type="ECO:0008006" key="6">
    <source>
        <dbReference type="Google" id="ProtNLM"/>
    </source>
</evidence>
<dbReference type="GO" id="GO:0042157">
    <property type="term" value="P:lipoprotein metabolic process"/>
    <property type="evidence" value="ECO:0007669"/>
    <property type="project" value="InterPro"/>
</dbReference>
<feature type="transmembrane region" description="Helical" evidence="3">
    <location>
        <begin position="82"/>
        <end position="102"/>
    </location>
</feature>
<evidence type="ECO:0000256" key="3">
    <source>
        <dbReference type="SAM" id="Phobius"/>
    </source>
</evidence>
<evidence type="ECO:0000256" key="1">
    <source>
        <dbReference type="ARBA" id="ARBA00010090"/>
    </source>
</evidence>
<protein>
    <recommendedName>
        <fullName evidence="6">Apolipoprotein L3</fullName>
    </recommendedName>
</protein>
<feature type="transmembrane region" description="Helical" evidence="3">
    <location>
        <begin position="326"/>
        <end position="347"/>
    </location>
</feature>
<dbReference type="Proteomes" id="UP000275408">
    <property type="component" value="Unassembled WGS sequence"/>
</dbReference>
<feature type="transmembrane region" description="Helical" evidence="3">
    <location>
        <begin position="359"/>
        <end position="379"/>
    </location>
</feature>
<dbReference type="Gene3D" id="1.20.1170.10">
    <property type="match status" value="1"/>
</dbReference>
<dbReference type="InterPro" id="IPR008405">
    <property type="entry name" value="ApoL"/>
</dbReference>
<evidence type="ECO:0000313" key="4">
    <source>
        <dbReference type="EMBL" id="RMX52946.1"/>
    </source>
</evidence>